<dbReference type="EMBL" id="CM047582">
    <property type="protein sequence ID" value="KAI9916052.1"/>
    <property type="molecule type" value="Genomic_DNA"/>
</dbReference>
<accession>A0ACC0WBW7</accession>
<name>A0ACC0WBW7_9STRA</name>
<organism evidence="1 2">
    <name type="scientific">Peronosclerospora sorghi</name>
    <dbReference type="NCBI Taxonomy" id="230839"/>
    <lineage>
        <taxon>Eukaryota</taxon>
        <taxon>Sar</taxon>
        <taxon>Stramenopiles</taxon>
        <taxon>Oomycota</taxon>
        <taxon>Peronosporomycetes</taxon>
        <taxon>Peronosporales</taxon>
        <taxon>Peronosporaceae</taxon>
        <taxon>Peronosclerospora</taxon>
    </lineage>
</organism>
<sequence>MFVVNAQISSGQPTMVWLGSSRSCADVFYGSIFGICLKMDKTSYGFNPDGHRHRSYSNLASEKDVREPSVSDPYLSSSRRGRASYDSKTAPSKTDQKDVRPSCFGSHRASNAVVVPHAGWVLIQRGAFRTWKRYYAVISGTEFKYSKGRMEYVRYGLCLEFGDGDMLQIRCPSDHEYDEWLAGKLDEYGRLKPSISIAVAIVLAVYITYHHKHQHQGTQGG</sequence>
<protein>
    <submittedName>
        <fullName evidence="1">Uncharacterized protein</fullName>
    </submittedName>
</protein>
<evidence type="ECO:0000313" key="1">
    <source>
        <dbReference type="EMBL" id="KAI9916052.1"/>
    </source>
</evidence>
<dbReference type="Proteomes" id="UP001163321">
    <property type="component" value="Chromosome 3"/>
</dbReference>
<evidence type="ECO:0000313" key="2">
    <source>
        <dbReference type="Proteomes" id="UP001163321"/>
    </source>
</evidence>
<reference evidence="1 2" key="1">
    <citation type="journal article" date="2022" name="bioRxiv">
        <title>The genome of the oomycete Peronosclerospora sorghi, a cosmopolitan pathogen of maize and sorghum, is inflated with dispersed pseudogenes.</title>
        <authorList>
            <person name="Fletcher K."/>
            <person name="Martin F."/>
            <person name="Isakeit T."/>
            <person name="Cavanaugh K."/>
            <person name="Magill C."/>
            <person name="Michelmore R."/>
        </authorList>
    </citation>
    <scope>NUCLEOTIDE SEQUENCE [LARGE SCALE GENOMIC DNA]</scope>
    <source>
        <strain evidence="1">P6</strain>
    </source>
</reference>
<gene>
    <name evidence="1" type="ORF">PsorP6_007990</name>
</gene>
<comment type="caution">
    <text evidence="1">The sequence shown here is derived from an EMBL/GenBank/DDBJ whole genome shotgun (WGS) entry which is preliminary data.</text>
</comment>
<keyword evidence="2" id="KW-1185">Reference proteome</keyword>
<proteinExistence type="predicted"/>